<feature type="compositionally biased region" description="Low complexity" evidence="15">
    <location>
        <begin position="265"/>
        <end position="278"/>
    </location>
</feature>
<evidence type="ECO:0000256" key="2">
    <source>
        <dbReference type="ARBA" id="ARBA00001966"/>
    </source>
</evidence>
<dbReference type="AlphaFoldDB" id="A0A6M4IRF0"/>
<dbReference type="Pfam" id="PF00730">
    <property type="entry name" value="HhH-GPD"/>
    <property type="match status" value="1"/>
</dbReference>
<dbReference type="PROSITE" id="PS01155">
    <property type="entry name" value="ENDONUCLEASE_III_2"/>
    <property type="match status" value="1"/>
</dbReference>
<dbReference type="RefSeq" id="WP_171225407.1">
    <property type="nucleotide sequence ID" value="NZ_CP053085.1"/>
</dbReference>
<dbReference type="EMBL" id="CP053085">
    <property type="protein sequence ID" value="QJR35976.1"/>
    <property type="molecule type" value="Genomic_DNA"/>
</dbReference>
<evidence type="ECO:0000256" key="3">
    <source>
        <dbReference type="ARBA" id="ARBA00002933"/>
    </source>
</evidence>
<dbReference type="KEGG" id="ggr:HKW67_10905"/>
<dbReference type="GO" id="GO:0032357">
    <property type="term" value="F:oxidized purine DNA binding"/>
    <property type="evidence" value="ECO:0007669"/>
    <property type="project" value="TreeGrafter"/>
</dbReference>
<evidence type="ECO:0000256" key="12">
    <source>
        <dbReference type="ARBA" id="ARBA00023014"/>
    </source>
</evidence>
<organism evidence="17 18">
    <name type="scientific">Gemmatimonas groenlandica</name>
    <dbReference type="NCBI Taxonomy" id="2732249"/>
    <lineage>
        <taxon>Bacteria</taxon>
        <taxon>Pseudomonadati</taxon>
        <taxon>Gemmatimonadota</taxon>
        <taxon>Gemmatimonadia</taxon>
        <taxon>Gemmatimonadales</taxon>
        <taxon>Gemmatimonadaceae</taxon>
        <taxon>Gemmatimonas</taxon>
    </lineage>
</organism>
<evidence type="ECO:0000313" key="18">
    <source>
        <dbReference type="Proteomes" id="UP000500938"/>
    </source>
</evidence>
<evidence type="ECO:0000256" key="15">
    <source>
        <dbReference type="SAM" id="MobiDB-lite"/>
    </source>
</evidence>
<dbReference type="GO" id="GO:0006298">
    <property type="term" value="P:mismatch repair"/>
    <property type="evidence" value="ECO:0007669"/>
    <property type="project" value="TreeGrafter"/>
</dbReference>
<evidence type="ECO:0000256" key="11">
    <source>
        <dbReference type="ARBA" id="ARBA00023004"/>
    </source>
</evidence>
<dbReference type="GO" id="GO:0006284">
    <property type="term" value="P:base-excision repair"/>
    <property type="evidence" value="ECO:0007669"/>
    <property type="project" value="InterPro"/>
</dbReference>
<evidence type="ECO:0000313" key="17">
    <source>
        <dbReference type="EMBL" id="QJR35976.1"/>
    </source>
</evidence>
<dbReference type="GO" id="GO:0046872">
    <property type="term" value="F:metal ion binding"/>
    <property type="evidence" value="ECO:0007669"/>
    <property type="project" value="UniProtKB-KW"/>
</dbReference>
<dbReference type="SUPFAM" id="SSF48150">
    <property type="entry name" value="DNA-glycosylase"/>
    <property type="match status" value="1"/>
</dbReference>
<comment type="catalytic activity">
    <reaction evidence="1">
        <text>Hydrolyzes free adenine bases from 7,8-dihydro-8-oxoguanine:adenine mismatched double-stranded DNA, leaving an apurinic site.</text>
        <dbReference type="EC" id="3.2.2.31"/>
    </reaction>
</comment>
<dbReference type="InterPro" id="IPR044298">
    <property type="entry name" value="MIG/MutY"/>
</dbReference>
<evidence type="ECO:0000256" key="8">
    <source>
        <dbReference type="ARBA" id="ARBA00022723"/>
    </source>
</evidence>
<evidence type="ECO:0000256" key="10">
    <source>
        <dbReference type="ARBA" id="ARBA00022801"/>
    </source>
</evidence>
<keyword evidence="10" id="KW-0378">Hydrolase</keyword>
<protein>
    <recommendedName>
        <fullName evidence="6">Adenine DNA glycosylase</fullName>
        <ecNumber evidence="5">3.2.2.31</ecNumber>
    </recommendedName>
</protein>
<dbReference type="GO" id="GO:0034039">
    <property type="term" value="F:8-oxo-7,8-dihydroguanine DNA N-glycosylase activity"/>
    <property type="evidence" value="ECO:0007669"/>
    <property type="project" value="TreeGrafter"/>
</dbReference>
<dbReference type="SMART" id="SM00478">
    <property type="entry name" value="ENDO3c"/>
    <property type="match status" value="1"/>
</dbReference>
<name>A0A6M4IRF0_9BACT</name>
<keyword evidence="9" id="KW-0227">DNA damage</keyword>
<comment type="similarity">
    <text evidence="4">Belongs to the Nth/MutY family.</text>
</comment>
<evidence type="ECO:0000256" key="13">
    <source>
        <dbReference type="ARBA" id="ARBA00023204"/>
    </source>
</evidence>
<evidence type="ECO:0000256" key="7">
    <source>
        <dbReference type="ARBA" id="ARBA00022485"/>
    </source>
</evidence>
<dbReference type="CDD" id="cd00056">
    <property type="entry name" value="ENDO3c"/>
    <property type="match status" value="1"/>
</dbReference>
<keyword evidence="7" id="KW-0004">4Fe-4S</keyword>
<keyword evidence="14" id="KW-0326">Glycosidase</keyword>
<comment type="cofactor">
    <cofactor evidence="2">
        <name>[4Fe-4S] cluster</name>
        <dbReference type="ChEBI" id="CHEBI:49883"/>
    </cofactor>
</comment>
<dbReference type="InterPro" id="IPR003265">
    <property type="entry name" value="HhH-GPD_domain"/>
</dbReference>
<evidence type="ECO:0000256" key="9">
    <source>
        <dbReference type="ARBA" id="ARBA00022763"/>
    </source>
</evidence>
<dbReference type="GO" id="GO:0035485">
    <property type="term" value="F:adenine/guanine mispair binding"/>
    <property type="evidence" value="ECO:0007669"/>
    <property type="project" value="TreeGrafter"/>
</dbReference>
<comment type="function">
    <text evidence="3">Adenine glycosylase active on G-A mispairs. MutY also corrects error-prone DNA synthesis past GO lesions which are due to the oxidatively damaged form of guanine: 7,8-dihydro-8-oxoguanine (8-oxo-dGTP).</text>
</comment>
<dbReference type="GO" id="GO:0000701">
    <property type="term" value="F:purine-specific mismatch base pair DNA N-glycosylase activity"/>
    <property type="evidence" value="ECO:0007669"/>
    <property type="project" value="UniProtKB-EC"/>
</dbReference>
<dbReference type="Proteomes" id="UP000500938">
    <property type="component" value="Chromosome"/>
</dbReference>
<dbReference type="GO" id="GO:0051539">
    <property type="term" value="F:4 iron, 4 sulfur cluster binding"/>
    <property type="evidence" value="ECO:0007669"/>
    <property type="project" value="UniProtKB-KW"/>
</dbReference>
<dbReference type="InterPro" id="IPR004036">
    <property type="entry name" value="Endonuclease-III-like_CS2"/>
</dbReference>
<dbReference type="EC" id="3.2.2.31" evidence="5"/>
<evidence type="ECO:0000256" key="1">
    <source>
        <dbReference type="ARBA" id="ARBA00000843"/>
    </source>
</evidence>
<dbReference type="InterPro" id="IPR003651">
    <property type="entry name" value="Endonuclease3_FeS-loop_motif"/>
</dbReference>
<dbReference type="Gene3D" id="1.10.340.30">
    <property type="entry name" value="Hypothetical protein, domain 2"/>
    <property type="match status" value="1"/>
</dbReference>
<evidence type="ECO:0000256" key="5">
    <source>
        <dbReference type="ARBA" id="ARBA00012045"/>
    </source>
</evidence>
<dbReference type="InterPro" id="IPR023170">
    <property type="entry name" value="HhH_base_excis_C"/>
</dbReference>
<keyword evidence="18" id="KW-1185">Reference proteome</keyword>
<keyword evidence="12" id="KW-0411">Iron-sulfur</keyword>
<dbReference type="PANTHER" id="PTHR42944:SF1">
    <property type="entry name" value="ADENINE DNA GLYCOSYLASE"/>
    <property type="match status" value="1"/>
</dbReference>
<gene>
    <name evidence="17" type="ORF">HKW67_10905</name>
</gene>
<feature type="compositionally biased region" description="Basic residues" evidence="15">
    <location>
        <begin position="252"/>
        <end position="264"/>
    </location>
</feature>
<dbReference type="SMART" id="SM00525">
    <property type="entry name" value="FES"/>
    <property type="match status" value="1"/>
</dbReference>
<sequence>MATRRPAPIDLTVVPAAATAFRRRLHAWFKKHSRDLPWRQTRDPYRILVSELMLQQTQVSRVLDFYRRFLDRFPDLYSLADARPKKVMEAWEGLGYYARARNLHALAKHVTTEQDGVIPSEPIALRELPGVGAYTAGAVASFAYEKRAALVDTNVARVLQRVFAPHLHPKSGPGLKQLWLIAEQLLPRTGKTTWTHNQALMELGALVCTARVPRCGICPVKAGCATFPLLEAAERDAAEPEALNASAPLTPKGKRRSVRAKKPMTKSTTKSTASGSRG</sequence>
<dbReference type="InterPro" id="IPR011257">
    <property type="entry name" value="DNA_glycosylase"/>
</dbReference>
<accession>A0A6M4IRF0</accession>
<reference evidence="17 18" key="1">
    <citation type="submission" date="2020-05" db="EMBL/GenBank/DDBJ databases">
        <title>Complete genome sequence of Gemmatimonas greenlandica TET16.</title>
        <authorList>
            <person name="Zeng Y."/>
        </authorList>
    </citation>
    <scope>NUCLEOTIDE SEQUENCE [LARGE SCALE GENOMIC DNA]</scope>
    <source>
        <strain evidence="17 18">TET16</strain>
    </source>
</reference>
<feature type="domain" description="HhH-GPD" evidence="16">
    <location>
        <begin position="53"/>
        <end position="206"/>
    </location>
</feature>
<evidence type="ECO:0000256" key="14">
    <source>
        <dbReference type="ARBA" id="ARBA00023295"/>
    </source>
</evidence>
<evidence type="ECO:0000259" key="16">
    <source>
        <dbReference type="SMART" id="SM00478"/>
    </source>
</evidence>
<evidence type="ECO:0000256" key="4">
    <source>
        <dbReference type="ARBA" id="ARBA00008343"/>
    </source>
</evidence>
<proteinExistence type="inferred from homology"/>
<keyword evidence="13" id="KW-0234">DNA repair</keyword>
<keyword evidence="11" id="KW-0408">Iron</keyword>
<dbReference type="Gene3D" id="1.10.1670.10">
    <property type="entry name" value="Helix-hairpin-Helix base-excision DNA repair enzymes (C-terminal)"/>
    <property type="match status" value="1"/>
</dbReference>
<dbReference type="PANTHER" id="PTHR42944">
    <property type="entry name" value="ADENINE DNA GLYCOSYLASE"/>
    <property type="match status" value="1"/>
</dbReference>
<dbReference type="FunFam" id="1.10.340.30:FF:000002">
    <property type="entry name" value="Adenine DNA glycosylase"/>
    <property type="match status" value="1"/>
</dbReference>
<keyword evidence="8" id="KW-0479">Metal-binding</keyword>
<evidence type="ECO:0000256" key="6">
    <source>
        <dbReference type="ARBA" id="ARBA00022023"/>
    </source>
</evidence>
<feature type="region of interest" description="Disordered" evidence="15">
    <location>
        <begin position="238"/>
        <end position="278"/>
    </location>
</feature>